<dbReference type="InterPro" id="IPR000073">
    <property type="entry name" value="AB_hydrolase_1"/>
</dbReference>
<dbReference type="EMBL" id="PVTF01000007">
    <property type="protein sequence ID" value="PRY39866.1"/>
    <property type="molecule type" value="Genomic_DNA"/>
</dbReference>
<evidence type="ECO:0000256" key="4">
    <source>
        <dbReference type="SAM" id="SignalP"/>
    </source>
</evidence>
<dbReference type="AlphaFoldDB" id="A0A2T0T2I5"/>
<gene>
    <name evidence="7" type="ORF">CLV43_107453</name>
</gene>
<dbReference type="InterPro" id="IPR029058">
    <property type="entry name" value="AB_hydrolase_fold"/>
</dbReference>
<keyword evidence="8" id="KW-1185">Reference proteome</keyword>
<dbReference type="Pfam" id="PF08386">
    <property type="entry name" value="Abhydrolase_4"/>
    <property type="match status" value="1"/>
</dbReference>
<protein>
    <submittedName>
        <fullName evidence="7">TAP-like protein</fullName>
    </submittedName>
</protein>
<dbReference type="InterPro" id="IPR006311">
    <property type="entry name" value="TAT_signal"/>
</dbReference>
<feature type="domain" description="Peptidase S33 tripeptidyl aminopeptidase-like C-terminal" evidence="6">
    <location>
        <begin position="389"/>
        <end position="484"/>
    </location>
</feature>
<evidence type="ECO:0000259" key="6">
    <source>
        <dbReference type="Pfam" id="PF08386"/>
    </source>
</evidence>
<evidence type="ECO:0000313" key="7">
    <source>
        <dbReference type="EMBL" id="PRY39866.1"/>
    </source>
</evidence>
<dbReference type="InterPro" id="IPR013595">
    <property type="entry name" value="Pept_S33_TAP-like_C"/>
</dbReference>
<feature type="signal peptide" evidence="4">
    <location>
        <begin position="1"/>
        <end position="31"/>
    </location>
</feature>
<comment type="similarity">
    <text evidence="1">Belongs to the peptidase S33 family.</text>
</comment>
<sequence length="488" mass="51122">MTTTSTSRRALAAVAALTAGLLTATAPTASATGHPLQWAACPDVPEADCATLTVPVDWSDPHGPTVDLAVARRAATDPARRIGVVVVNPGGPGGSGVEFAQDAPSTFSPEVLARFDVVGFDPRGVGASSPILCDLGAVGVAYPDGRPDTPERFDQLAAYNRALAAECRTHTGPVFDRVDAQSAVRDMDALRAALGERKISYFGQSYGTLYGQEYAERYGDRLRAMVVDSVVDAGSGQPGLLVASARAAEDVFATFTRWCDATPSCALHGRDVPALYTDLRGRAGRGELHEPGRPDYPLTAAKLADRTVRAGYGPDWARLADFLVELETQTPETASVESSGPDEPQLSRKPGFAVLCQDFGGHAGSAADVARLDAEVRAAAPTIQAAPIWDLALLSCVGWQGPELNPAAPWTPRRAPEVLMLNSLHDPATGYEGAVEAARQARGKATLVTYEGSGHGVYTRTDCTRATVDAYLLDLTVPAAGTRCPAAG</sequence>
<dbReference type="Pfam" id="PF00561">
    <property type="entry name" value="Abhydrolase_1"/>
    <property type="match status" value="1"/>
</dbReference>
<feature type="domain" description="AB hydrolase-1" evidence="5">
    <location>
        <begin position="84"/>
        <end position="230"/>
    </location>
</feature>
<dbReference type="RefSeq" id="WP_106189750.1">
    <property type="nucleotide sequence ID" value="NZ_PVTF01000007.1"/>
</dbReference>
<evidence type="ECO:0000256" key="3">
    <source>
        <dbReference type="ARBA" id="ARBA00022801"/>
    </source>
</evidence>
<accession>A0A2T0T2I5</accession>
<evidence type="ECO:0000256" key="1">
    <source>
        <dbReference type="ARBA" id="ARBA00010088"/>
    </source>
</evidence>
<dbReference type="GO" id="GO:0016787">
    <property type="term" value="F:hydrolase activity"/>
    <property type="evidence" value="ECO:0007669"/>
    <property type="project" value="UniProtKB-KW"/>
</dbReference>
<evidence type="ECO:0000259" key="5">
    <source>
        <dbReference type="Pfam" id="PF00561"/>
    </source>
</evidence>
<dbReference type="PANTHER" id="PTHR43248">
    <property type="entry name" value="2-SUCCINYL-6-HYDROXY-2,4-CYCLOHEXADIENE-1-CARBOXYLATE SYNTHASE"/>
    <property type="match status" value="1"/>
</dbReference>
<comment type="caution">
    <text evidence="7">The sequence shown here is derived from an EMBL/GenBank/DDBJ whole genome shotgun (WGS) entry which is preliminary data.</text>
</comment>
<organism evidence="7 8">
    <name type="scientific">Umezawaea tangerina</name>
    <dbReference type="NCBI Taxonomy" id="84725"/>
    <lineage>
        <taxon>Bacteria</taxon>
        <taxon>Bacillati</taxon>
        <taxon>Actinomycetota</taxon>
        <taxon>Actinomycetes</taxon>
        <taxon>Pseudonocardiales</taxon>
        <taxon>Pseudonocardiaceae</taxon>
        <taxon>Umezawaea</taxon>
    </lineage>
</organism>
<dbReference type="InterPro" id="IPR051601">
    <property type="entry name" value="Serine_prot/Carboxylest_S33"/>
</dbReference>
<keyword evidence="2 4" id="KW-0732">Signal</keyword>
<proteinExistence type="inferred from homology"/>
<reference evidence="7 8" key="1">
    <citation type="submission" date="2018-03" db="EMBL/GenBank/DDBJ databases">
        <title>Genomic Encyclopedia of Archaeal and Bacterial Type Strains, Phase II (KMG-II): from individual species to whole genera.</title>
        <authorList>
            <person name="Goeker M."/>
        </authorList>
    </citation>
    <scope>NUCLEOTIDE SEQUENCE [LARGE SCALE GENOMIC DNA]</scope>
    <source>
        <strain evidence="7 8">DSM 44720</strain>
    </source>
</reference>
<name>A0A2T0T2I5_9PSEU</name>
<evidence type="ECO:0000256" key="2">
    <source>
        <dbReference type="ARBA" id="ARBA00022729"/>
    </source>
</evidence>
<keyword evidence="3" id="KW-0378">Hydrolase</keyword>
<feature type="chain" id="PRO_5015444306" evidence="4">
    <location>
        <begin position="32"/>
        <end position="488"/>
    </location>
</feature>
<dbReference type="OrthoDB" id="4006962at2"/>
<dbReference type="Proteomes" id="UP000239494">
    <property type="component" value="Unassembled WGS sequence"/>
</dbReference>
<dbReference type="SUPFAM" id="SSF53474">
    <property type="entry name" value="alpha/beta-Hydrolases"/>
    <property type="match status" value="1"/>
</dbReference>
<evidence type="ECO:0000313" key="8">
    <source>
        <dbReference type="Proteomes" id="UP000239494"/>
    </source>
</evidence>
<dbReference type="PROSITE" id="PS51318">
    <property type="entry name" value="TAT"/>
    <property type="match status" value="1"/>
</dbReference>
<dbReference type="Gene3D" id="3.40.50.1820">
    <property type="entry name" value="alpha/beta hydrolase"/>
    <property type="match status" value="1"/>
</dbReference>
<dbReference type="PANTHER" id="PTHR43248:SF29">
    <property type="entry name" value="TRIPEPTIDYL AMINOPEPTIDASE"/>
    <property type="match status" value="1"/>
</dbReference>